<dbReference type="PROSITE" id="PS50404">
    <property type="entry name" value="GST_NTER"/>
    <property type="match status" value="1"/>
</dbReference>
<dbReference type="InterPro" id="IPR036282">
    <property type="entry name" value="Glutathione-S-Trfase_C_sf"/>
</dbReference>
<dbReference type="PROSITE" id="PS50405">
    <property type="entry name" value="GST_CTER"/>
    <property type="match status" value="1"/>
</dbReference>
<dbReference type="Pfam" id="PF00043">
    <property type="entry name" value="GST_C"/>
    <property type="match status" value="1"/>
</dbReference>
<feature type="domain" description="GST N-terminal" evidence="2">
    <location>
        <begin position="3"/>
        <end position="84"/>
    </location>
</feature>
<gene>
    <name evidence="4" type="ORF">SAMN05421509_107260</name>
</gene>
<organism evidence="4 5">
    <name type="scientific">Chromohalobacter canadensis</name>
    <dbReference type="NCBI Taxonomy" id="141389"/>
    <lineage>
        <taxon>Bacteria</taxon>
        <taxon>Pseudomonadati</taxon>
        <taxon>Pseudomonadota</taxon>
        <taxon>Gammaproteobacteria</taxon>
        <taxon>Oceanospirillales</taxon>
        <taxon>Halomonadaceae</taxon>
        <taxon>Chromohalobacter</taxon>
    </lineage>
</organism>
<dbReference type="InterPro" id="IPR004046">
    <property type="entry name" value="GST_C"/>
</dbReference>
<reference evidence="4 5" key="1">
    <citation type="submission" date="2017-08" db="EMBL/GenBank/DDBJ databases">
        <authorList>
            <person name="de Groot N.N."/>
        </authorList>
    </citation>
    <scope>NUCLEOTIDE SEQUENCE [LARGE SCALE GENOMIC DNA]</scope>
    <source>
        <strain evidence="4 5">USBA 855</strain>
    </source>
</reference>
<evidence type="ECO:0000313" key="5">
    <source>
        <dbReference type="Proteomes" id="UP000219023"/>
    </source>
</evidence>
<accession>A0A285VRT8</accession>
<dbReference type="InterPro" id="IPR050983">
    <property type="entry name" value="GST_Omega/HSP26"/>
</dbReference>
<dbReference type="EMBL" id="OBQJ01000007">
    <property type="protein sequence ID" value="SOC56790.1"/>
    <property type="molecule type" value="Genomic_DNA"/>
</dbReference>
<protein>
    <submittedName>
        <fullName evidence="4">Glutathione S-transferase</fullName>
    </submittedName>
</protein>
<dbReference type="SFLD" id="SFLDS00019">
    <property type="entry name" value="Glutathione_Transferase_(cytos"/>
    <property type="match status" value="1"/>
</dbReference>
<dbReference type="Pfam" id="PF02798">
    <property type="entry name" value="GST_N"/>
    <property type="match status" value="1"/>
</dbReference>
<dbReference type="RefSeq" id="WP_179703090.1">
    <property type="nucleotide sequence ID" value="NZ_OBQJ01000007.1"/>
</dbReference>
<evidence type="ECO:0000256" key="1">
    <source>
        <dbReference type="RuleBase" id="RU003494"/>
    </source>
</evidence>
<dbReference type="GO" id="GO:0005737">
    <property type="term" value="C:cytoplasm"/>
    <property type="evidence" value="ECO:0007669"/>
    <property type="project" value="TreeGrafter"/>
</dbReference>
<dbReference type="GO" id="GO:0016740">
    <property type="term" value="F:transferase activity"/>
    <property type="evidence" value="ECO:0007669"/>
    <property type="project" value="UniProtKB-KW"/>
</dbReference>
<dbReference type="InterPro" id="IPR040079">
    <property type="entry name" value="Glutathione_S-Trfase"/>
</dbReference>
<dbReference type="SUPFAM" id="SSF52833">
    <property type="entry name" value="Thioredoxin-like"/>
    <property type="match status" value="1"/>
</dbReference>
<keyword evidence="4" id="KW-0808">Transferase</keyword>
<dbReference type="PANTHER" id="PTHR43968:SF6">
    <property type="entry name" value="GLUTATHIONE S-TRANSFERASE OMEGA"/>
    <property type="match status" value="1"/>
</dbReference>
<name>A0A285VRT8_9GAMM</name>
<evidence type="ECO:0000259" key="3">
    <source>
        <dbReference type="PROSITE" id="PS50405"/>
    </source>
</evidence>
<dbReference type="Gene3D" id="3.40.30.10">
    <property type="entry name" value="Glutaredoxin"/>
    <property type="match status" value="1"/>
</dbReference>
<dbReference type="CDD" id="cd00299">
    <property type="entry name" value="GST_C_family"/>
    <property type="match status" value="1"/>
</dbReference>
<dbReference type="PANTHER" id="PTHR43968">
    <property type="match status" value="1"/>
</dbReference>
<feature type="domain" description="GST C-terminal" evidence="3">
    <location>
        <begin position="89"/>
        <end position="219"/>
    </location>
</feature>
<dbReference type="InterPro" id="IPR010987">
    <property type="entry name" value="Glutathione-S-Trfase_C-like"/>
</dbReference>
<comment type="similarity">
    <text evidence="1">Belongs to the GST superfamily.</text>
</comment>
<dbReference type="InterPro" id="IPR036249">
    <property type="entry name" value="Thioredoxin-like_sf"/>
</dbReference>
<dbReference type="SFLD" id="SFLDG00358">
    <property type="entry name" value="Main_(cytGST)"/>
    <property type="match status" value="1"/>
</dbReference>
<dbReference type="Gene3D" id="1.20.1050.10">
    <property type="match status" value="1"/>
</dbReference>
<dbReference type="SUPFAM" id="SSF47616">
    <property type="entry name" value="GST C-terminal domain-like"/>
    <property type="match status" value="1"/>
</dbReference>
<sequence length="219" mass="24767">MSDLPTLYGYDPSSYVFSVRSLLEEKGADYHRIPVDVIAGEPRSEAHRRLHPFGKVPVFVHGDLRILETAAILRYINDTFEGPSFVPENPVDRARMDMAMGLHDSYGYPAIVRVIGYHRFPAYSGHPTRADVEQELDGLHTLFTELMRNRGDSAFLAGERPSLADFFVAPACFYLELVGESTRFAEIPGFDAWWQRVKTLPGYRASIPDLSEWGERVEA</sequence>
<evidence type="ECO:0000313" key="4">
    <source>
        <dbReference type="EMBL" id="SOC56790.1"/>
    </source>
</evidence>
<evidence type="ECO:0000259" key="2">
    <source>
        <dbReference type="PROSITE" id="PS50404"/>
    </source>
</evidence>
<dbReference type="AlphaFoldDB" id="A0A285VRT8"/>
<proteinExistence type="inferred from homology"/>
<dbReference type="InterPro" id="IPR004045">
    <property type="entry name" value="Glutathione_S-Trfase_N"/>
</dbReference>
<dbReference type="Proteomes" id="UP000219023">
    <property type="component" value="Unassembled WGS sequence"/>
</dbReference>